<feature type="signal peptide" evidence="1">
    <location>
        <begin position="1"/>
        <end position="24"/>
    </location>
</feature>
<organism evidence="2 3">
    <name type="scientific">Gnathostoma spinigerum</name>
    <dbReference type="NCBI Taxonomy" id="75299"/>
    <lineage>
        <taxon>Eukaryota</taxon>
        <taxon>Metazoa</taxon>
        <taxon>Ecdysozoa</taxon>
        <taxon>Nematoda</taxon>
        <taxon>Chromadorea</taxon>
        <taxon>Rhabditida</taxon>
        <taxon>Spirurina</taxon>
        <taxon>Gnathostomatomorpha</taxon>
        <taxon>Gnathostomatoidea</taxon>
        <taxon>Gnathostomatidae</taxon>
        <taxon>Gnathostoma</taxon>
    </lineage>
</organism>
<evidence type="ECO:0000256" key="1">
    <source>
        <dbReference type="SAM" id="SignalP"/>
    </source>
</evidence>
<evidence type="ECO:0000313" key="3">
    <source>
        <dbReference type="Proteomes" id="UP001608902"/>
    </source>
</evidence>
<comment type="caution">
    <text evidence="2">The sequence shown here is derived from an EMBL/GenBank/DDBJ whole genome shotgun (WGS) entry which is preliminary data.</text>
</comment>
<keyword evidence="1" id="KW-0732">Signal</keyword>
<evidence type="ECO:0000313" key="2">
    <source>
        <dbReference type="EMBL" id="MFH4977272.1"/>
    </source>
</evidence>
<name>A0ABD6EL20_9BILA</name>
<dbReference type="EMBL" id="JBGFUD010002183">
    <property type="protein sequence ID" value="MFH4977272.1"/>
    <property type="molecule type" value="Genomic_DNA"/>
</dbReference>
<proteinExistence type="predicted"/>
<keyword evidence="3" id="KW-1185">Reference proteome</keyword>
<sequence length="115" mass="12268">MMTLSYKGCLTLVLFLTTFIEVRAVGGLAGLNALTGNAVYRGIGNPWVPSYGAGAAYGPYPYSSGGVYRYSYSYSPANVYRNYNRYESIYSGGGIVGGGVDDGFYHGVGNAWVDI</sequence>
<protein>
    <submittedName>
        <fullName evidence="2">Uncharacterized protein</fullName>
    </submittedName>
</protein>
<accession>A0ABD6EL20</accession>
<gene>
    <name evidence="2" type="ORF">AB6A40_003981</name>
</gene>
<dbReference type="AlphaFoldDB" id="A0ABD6EL20"/>
<reference evidence="2 3" key="1">
    <citation type="submission" date="2024-08" db="EMBL/GenBank/DDBJ databases">
        <title>Gnathostoma spinigerum genome.</title>
        <authorList>
            <person name="Gonzalez-Bertolin B."/>
            <person name="Monzon S."/>
            <person name="Zaballos A."/>
            <person name="Jimenez P."/>
            <person name="Dekumyoy P."/>
            <person name="Varona S."/>
            <person name="Cuesta I."/>
            <person name="Sumanam S."/>
            <person name="Adisakwattana P."/>
            <person name="Gasser R.B."/>
            <person name="Hernandez-Gonzalez A."/>
            <person name="Young N.D."/>
            <person name="Perteguer M.J."/>
        </authorList>
    </citation>
    <scope>NUCLEOTIDE SEQUENCE [LARGE SCALE GENOMIC DNA]</scope>
    <source>
        <strain evidence="2">AL3</strain>
        <tissue evidence="2">Liver</tissue>
    </source>
</reference>
<dbReference type="Proteomes" id="UP001608902">
    <property type="component" value="Unassembled WGS sequence"/>
</dbReference>
<feature type="chain" id="PRO_5044812142" evidence="1">
    <location>
        <begin position="25"/>
        <end position="115"/>
    </location>
</feature>